<evidence type="ECO:0000256" key="5">
    <source>
        <dbReference type="ARBA" id="ARBA00023015"/>
    </source>
</evidence>
<dbReference type="EMBL" id="CP026604">
    <property type="protein sequence ID" value="AWB68945.1"/>
    <property type="molecule type" value="Genomic_DNA"/>
</dbReference>
<organism evidence="12 13">
    <name type="scientific">Saccharobesus litoralis</name>
    <dbReference type="NCBI Taxonomy" id="2172099"/>
    <lineage>
        <taxon>Bacteria</taxon>
        <taxon>Pseudomonadati</taxon>
        <taxon>Pseudomonadota</taxon>
        <taxon>Gammaproteobacteria</taxon>
        <taxon>Alteromonadales</taxon>
        <taxon>Alteromonadaceae</taxon>
        <taxon>Saccharobesus</taxon>
    </lineage>
</organism>
<dbReference type="PANTHER" id="PTHR48111">
    <property type="entry name" value="REGULATOR OF RPOS"/>
    <property type="match status" value="1"/>
</dbReference>
<keyword evidence="2" id="KW-0963">Cytoplasm</keyword>
<evidence type="ECO:0000256" key="1">
    <source>
        <dbReference type="ARBA" id="ARBA00004496"/>
    </source>
</evidence>
<dbReference type="PROSITE" id="PS51755">
    <property type="entry name" value="OMPR_PHOB"/>
    <property type="match status" value="1"/>
</dbReference>
<dbReference type="AlphaFoldDB" id="A0A2S0VXP0"/>
<protein>
    <submittedName>
        <fullName evidence="12">DNA-binding response regulator</fullName>
    </submittedName>
</protein>
<evidence type="ECO:0000256" key="2">
    <source>
        <dbReference type="ARBA" id="ARBA00022490"/>
    </source>
</evidence>
<evidence type="ECO:0000256" key="3">
    <source>
        <dbReference type="ARBA" id="ARBA00022553"/>
    </source>
</evidence>
<keyword evidence="7" id="KW-0804">Transcription</keyword>
<keyword evidence="13" id="KW-1185">Reference proteome</keyword>
<sequence length="242" mass="26949">MNSGACRILIVEDDQQLNQQLSELISAAGYQVDRCFDGEQGLVSAAKQTYDLVLLDVMLPKRDGLSVLSILRKTSQIPVIMLTAKGAEEERIAGLSQGADDYVAKPFSRTELILRIEAILRRSYLAQSASPGQSSNPLNSSVTPHLLAVDELQINRELQTITVGEQALELTHIQYRLLTELVQHKGEVLSKAYLYQRVLRKTLGAHDRSLDMHLSRVRRKLSAAGWRGERLETVHGKGYCLV</sequence>
<evidence type="ECO:0000256" key="6">
    <source>
        <dbReference type="ARBA" id="ARBA00023125"/>
    </source>
</evidence>
<keyword evidence="4" id="KW-0902">Two-component regulatory system</keyword>
<dbReference type="SUPFAM" id="SSF46894">
    <property type="entry name" value="C-terminal effector domain of the bipartite response regulators"/>
    <property type="match status" value="1"/>
</dbReference>
<evidence type="ECO:0000256" key="8">
    <source>
        <dbReference type="PROSITE-ProRule" id="PRU00169"/>
    </source>
</evidence>
<evidence type="ECO:0000313" key="13">
    <source>
        <dbReference type="Proteomes" id="UP000244441"/>
    </source>
</evidence>
<dbReference type="GO" id="GO:0000976">
    <property type="term" value="F:transcription cis-regulatory region binding"/>
    <property type="evidence" value="ECO:0007669"/>
    <property type="project" value="TreeGrafter"/>
</dbReference>
<evidence type="ECO:0000313" key="12">
    <source>
        <dbReference type="EMBL" id="AWB68945.1"/>
    </source>
</evidence>
<dbReference type="SMART" id="SM00862">
    <property type="entry name" value="Trans_reg_C"/>
    <property type="match status" value="1"/>
</dbReference>
<dbReference type="CDD" id="cd00383">
    <property type="entry name" value="trans_reg_C"/>
    <property type="match status" value="1"/>
</dbReference>
<dbReference type="PANTHER" id="PTHR48111:SF39">
    <property type="entry name" value="TRANSCRIPTIONAL REGULATORY PROTEIN CPXR"/>
    <property type="match status" value="1"/>
</dbReference>
<dbReference type="GO" id="GO:0006355">
    <property type="term" value="P:regulation of DNA-templated transcription"/>
    <property type="evidence" value="ECO:0007669"/>
    <property type="project" value="InterPro"/>
</dbReference>
<dbReference type="InterPro" id="IPR036388">
    <property type="entry name" value="WH-like_DNA-bd_sf"/>
</dbReference>
<feature type="domain" description="Response regulatory" evidence="10">
    <location>
        <begin position="7"/>
        <end position="120"/>
    </location>
</feature>
<keyword evidence="3 8" id="KW-0597">Phosphoprotein</keyword>
<comment type="subcellular location">
    <subcellularLocation>
        <location evidence="1">Cytoplasm</location>
    </subcellularLocation>
</comment>
<evidence type="ECO:0000256" key="4">
    <source>
        <dbReference type="ARBA" id="ARBA00023012"/>
    </source>
</evidence>
<dbReference type="KEGG" id="cate:C2869_06665"/>
<dbReference type="InterPro" id="IPR039420">
    <property type="entry name" value="WalR-like"/>
</dbReference>
<dbReference type="Gene3D" id="1.10.10.10">
    <property type="entry name" value="Winged helix-like DNA-binding domain superfamily/Winged helix DNA-binding domain"/>
    <property type="match status" value="1"/>
</dbReference>
<dbReference type="GO" id="GO:0000156">
    <property type="term" value="F:phosphorelay response regulator activity"/>
    <property type="evidence" value="ECO:0007669"/>
    <property type="project" value="TreeGrafter"/>
</dbReference>
<evidence type="ECO:0000256" key="7">
    <source>
        <dbReference type="ARBA" id="ARBA00023163"/>
    </source>
</evidence>
<dbReference type="InterPro" id="IPR001867">
    <property type="entry name" value="OmpR/PhoB-type_DNA-bd"/>
</dbReference>
<evidence type="ECO:0000259" key="11">
    <source>
        <dbReference type="PROSITE" id="PS51755"/>
    </source>
</evidence>
<dbReference type="Pfam" id="PF00486">
    <property type="entry name" value="Trans_reg_C"/>
    <property type="match status" value="1"/>
</dbReference>
<evidence type="ECO:0000259" key="10">
    <source>
        <dbReference type="PROSITE" id="PS50110"/>
    </source>
</evidence>
<keyword evidence="6 9" id="KW-0238">DNA-binding</keyword>
<reference evidence="12 13" key="1">
    <citation type="submission" date="2018-01" db="EMBL/GenBank/DDBJ databases">
        <title>Genome sequence of a Cantenovulum-like bacteria.</title>
        <authorList>
            <person name="Tan W.R."/>
            <person name="Lau N.-S."/>
            <person name="Go F."/>
            <person name="Amirul A.-A.A."/>
        </authorList>
    </citation>
    <scope>NUCLEOTIDE SEQUENCE [LARGE SCALE GENOMIC DNA]</scope>
    <source>
        <strain evidence="12 13">CCB-QB4</strain>
    </source>
</reference>
<dbReference type="SMART" id="SM00448">
    <property type="entry name" value="REC"/>
    <property type="match status" value="1"/>
</dbReference>
<keyword evidence="5" id="KW-0805">Transcription regulation</keyword>
<dbReference type="Proteomes" id="UP000244441">
    <property type="component" value="Chromosome"/>
</dbReference>
<dbReference type="PROSITE" id="PS50110">
    <property type="entry name" value="RESPONSE_REGULATORY"/>
    <property type="match status" value="1"/>
</dbReference>
<gene>
    <name evidence="12" type="ORF">C2869_06665</name>
</gene>
<dbReference type="InterPro" id="IPR016032">
    <property type="entry name" value="Sig_transdc_resp-reg_C-effctor"/>
</dbReference>
<feature type="DNA-binding region" description="OmpR/PhoB-type" evidence="9">
    <location>
        <begin position="144"/>
        <end position="242"/>
    </location>
</feature>
<dbReference type="FunFam" id="3.40.50.2300:FF:000001">
    <property type="entry name" value="DNA-binding response regulator PhoB"/>
    <property type="match status" value="1"/>
</dbReference>
<dbReference type="GO" id="GO:0032993">
    <property type="term" value="C:protein-DNA complex"/>
    <property type="evidence" value="ECO:0007669"/>
    <property type="project" value="TreeGrafter"/>
</dbReference>
<accession>A0A2S0VXP0</accession>
<feature type="domain" description="OmpR/PhoB-type" evidence="11">
    <location>
        <begin position="144"/>
        <end position="242"/>
    </location>
</feature>
<dbReference type="OrthoDB" id="9802426at2"/>
<dbReference type="GO" id="GO:0005829">
    <property type="term" value="C:cytosol"/>
    <property type="evidence" value="ECO:0007669"/>
    <property type="project" value="TreeGrafter"/>
</dbReference>
<evidence type="ECO:0000256" key="9">
    <source>
        <dbReference type="PROSITE-ProRule" id="PRU01091"/>
    </source>
</evidence>
<feature type="modified residue" description="4-aspartylphosphate" evidence="8">
    <location>
        <position position="56"/>
    </location>
</feature>
<name>A0A2S0VXP0_9ALTE</name>
<dbReference type="InterPro" id="IPR011006">
    <property type="entry name" value="CheY-like_superfamily"/>
</dbReference>
<dbReference type="SUPFAM" id="SSF52172">
    <property type="entry name" value="CheY-like"/>
    <property type="match status" value="1"/>
</dbReference>
<dbReference type="InterPro" id="IPR001789">
    <property type="entry name" value="Sig_transdc_resp-reg_receiver"/>
</dbReference>
<dbReference type="Gene3D" id="3.40.50.2300">
    <property type="match status" value="1"/>
</dbReference>
<dbReference type="Gene3D" id="6.10.250.690">
    <property type="match status" value="1"/>
</dbReference>
<proteinExistence type="predicted"/>
<dbReference type="Pfam" id="PF00072">
    <property type="entry name" value="Response_reg"/>
    <property type="match status" value="1"/>
</dbReference>